<reference evidence="2 3" key="1">
    <citation type="submission" date="2024-08" db="EMBL/GenBank/DDBJ databases">
        <title>Tateyamaria sp. nov., isolated from marine algae.</title>
        <authorList>
            <person name="Choi B.J."/>
            <person name="Kim J.M."/>
            <person name="Lee J.K."/>
            <person name="Choi D.G."/>
            <person name="Bayburt H."/>
            <person name="Baek J.H."/>
            <person name="Han D.M."/>
            <person name="Jeon C.O."/>
        </authorList>
    </citation>
    <scope>NUCLEOTIDE SEQUENCE [LARGE SCALE GENOMIC DNA]</scope>
    <source>
        <strain evidence="2 3">KMU-156</strain>
    </source>
</reference>
<comment type="caution">
    <text evidence="2">The sequence shown here is derived from an EMBL/GenBank/DDBJ whole genome shotgun (WGS) entry which is preliminary data.</text>
</comment>
<dbReference type="InterPro" id="IPR000566">
    <property type="entry name" value="Lipocln_cytosolic_FA-bd_dom"/>
</dbReference>
<dbReference type="Pfam" id="PF08212">
    <property type="entry name" value="Lipocalin_2"/>
    <property type="match status" value="1"/>
</dbReference>
<sequence>MACTNGANPGGDPSLLRNPTVPIGAIQRFELSKFDGDWRVHSHAGGGWNPGAFTVSDAGTTWRAQGQTATIAPRATGILQLTYADGTQRDLWVVWTDPDHHTVAVGNPEGDFGFIATRVGRFRADQVAAAAQVLDFNGYRTDEWAVRAK</sequence>
<proteinExistence type="predicted"/>
<protein>
    <submittedName>
        <fullName evidence="2">Lipocalin family protein</fullName>
    </submittedName>
</protein>
<dbReference type="InterPro" id="IPR012674">
    <property type="entry name" value="Calycin"/>
</dbReference>
<accession>A0ABW8UTZ6</accession>
<gene>
    <name evidence="2" type="ORF">ACERZ8_12220</name>
</gene>
<dbReference type="SUPFAM" id="SSF50814">
    <property type="entry name" value="Lipocalins"/>
    <property type="match status" value="1"/>
</dbReference>
<name>A0ABW8UTZ6_9RHOB</name>
<dbReference type="Proteomes" id="UP001627408">
    <property type="component" value="Unassembled WGS sequence"/>
</dbReference>
<keyword evidence="3" id="KW-1185">Reference proteome</keyword>
<evidence type="ECO:0000313" key="3">
    <source>
        <dbReference type="Proteomes" id="UP001627408"/>
    </source>
</evidence>
<dbReference type="EMBL" id="JBHDIY010000002">
    <property type="protein sequence ID" value="MFL4470608.1"/>
    <property type="molecule type" value="Genomic_DNA"/>
</dbReference>
<organism evidence="2 3">
    <name type="scientific">Tateyamaria armeniaca</name>
    <dbReference type="NCBI Taxonomy" id="2518930"/>
    <lineage>
        <taxon>Bacteria</taxon>
        <taxon>Pseudomonadati</taxon>
        <taxon>Pseudomonadota</taxon>
        <taxon>Alphaproteobacteria</taxon>
        <taxon>Rhodobacterales</taxon>
        <taxon>Roseobacteraceae</taxon>
        <taxon>Tateyamaria</taxon>
    </lineage>
</organism>
<evidence type="ECO:0000313" key="2">
    <source>
        <dbReference type="EMBL" id="MFL4470608.1"/>
    </source>
</evidence>
<feature type="domain" description="Lipocalin/cytosolic fatty-acid binding" evidence="1">
    <location>
        <begin position="62"/>
        <end position="145"/>
    </location>
</feature>
<dbReference type="RefSeq" id="WP_407592456.1">
    <property type="nucleotide sequence ID" value="NZ_JBHDIY010000002.1"/>
</dbReference>
<evidence type="ECO:0000259" key="1">
    <source>
        <dbReference type="Pfam" id="PF08212"/>
    </source>
</evidence>
<dbReference type="Gene3D" id="2.40.128.20">
    <property type="match status" value="1"/>
</dbReference>